<accession>A8A8H4</accession>
<evidence type="ECO:0000313" key="2">
    <source>
        <dbReference type="EMBL" id="ABU81226.1"/>
    </source>
</evidence>
<keyword evidence="1" id="KW-0001">2Fe-2S</keyword>
<evidence type="ECO:0000256" key="1">
    <source>
        <dbReference type="PIRSR" id="PIRSR006816-2"/>
    </source>
</evidence>
<dbReference type="eggNOG" id="arCOG02199">
    <property type="taxonomic scope" value="Archaea"/>
</dbReference>
<dbReference type="PhylomeDB" id="A8A8H4"/>
<dbReference type="SUPFAM" id="SSF63380">
    <property type="entry name" value="Riboflavin synthase domain-like"/>
    <property type="match status" value="1"/>
</dbReference>
<dbReference type="GO" id="GO:0046872">
    <property type="term" value="F:metal ion binding"/>
    <property type="evidence" value="ECO:0007669"/>
    <property type="project" value="UniProtKB-KW"/>
</dbReference>
<feature type="binding site" evidence="1">
    <location>
        <position position="201"/>
    </location>
    <ligand>
        <name>[2Fe-2S] cluster</name>
        <dbReference type="ChEBI" id="CHEBI:190135"/>
    </ligand>
</feature>
<dbReference type="InterPro" id="IPR017938">
    <property type="entry name" value="Riboflavin_synthase-like_b-brl"/>
</dbReference>
<feature type="binding site" evidence="1">
    <location>
        <position position="204"/>
    </location>
    <ligand>
        <name>[2Fe-2S] cluster</name>
        <dbReference type="ChEBI" id="CHEBI:190135"/>
    </ligand>
</feature>
<dbReference type="RefSeq" id="WP_011998078.1">
    <property type="nucleotide sequence ID" value="NC_009776.1"/>
</dbReference>
<dbReference type="PIRSF" id="PIRSF006816">
    <property type="entry name" value="Cyc3_hyd_g"/>
    <property type="match status" value="1"/>
</dbReference>
<keyword evidence="3" id="KW-1185">Reference proteome</keyword>
<dbReference type="InterPro" id="IPR039261">
    <property type="entry name" value="FNR_nucleotide-bd"/>
</dbReference>
<dbReference type="Proteomes" id="UP000000262">
    <property type="component" value="Chromosome"/>
</dbReference>
<organism evidence="2 3">
    <name type="scientific">Ignicoccus hospitalis (strain KIN4/I / DSM 18386 / JCM 14125)</name>
    <dbReference type="NCBI Taxonomy" id="453591"/>
    <lineage>
        <taxon>Archaea</taxon>
        <taxon>Thermoproteota</taxon>
        <taxon>Thermoprotei</taxon>
        <taxon>Desulfurococcales</taxon>
        <taxon>Desulfurococcaceae</taxon>
        <taxon>Ignicoccus</taxon>
    </lineage>
</organism>
<dbReference type="SUPFAM" id="SSF52343">
    <property type="entry name" value="Ferredoxin reductase-like, C-terminal NADP-linked domain"/>
    <property type="match status" value="1"/>
</dbReference>
<protein>
    <submittedName>
        <fullName evidence="2">Oxidoreductase FAD/NAD(P)-binding domain protein</fullName>
    </submittedName>
</protein>
<feature type="binding site" evidence="1">
    <location>
        <position position="212"/>
    </location>
    <ligand>
        <name>[2Fe-2S] cluster</name>
        <dbReference type="ChEBI" id="CHEBI:190135"/>
    </ligand>
</feature>
<dbReference type="PANTHER" id="PTHR43513:SF3">
    <property type="entry name" value="DIHYDROOROTATE DEHYDROGENASE B (NAD(+)), ELECTRON TRANSFER SUBUNIT-RELATED"/>
    <property type="match status" value="1"/>
</dbReference>
<dbReference type="GO" id="GO:0050660">
    <property type="term" value="F:flavin adenine dinucleotide binding"/>
    <property type="evidence" value="ECO:0007669"/>
    <property type="project" value="InterPro"/>
</dbReference>
<reference evidence="2 3" key="1">
    <citation type="journal article" date="2008" name="Genome Biol.">
        <title>A genomic analysis of the archaeal system Ignicoccus hospitalis-Nanoarchaeum equitans.</title>
        <authorList>
            <person name="Podar M."/>
            <person name="Anderson I."/>
            <person name="Makarova K.S."/>
            <person name="Elkins J.G."/>
            <person name="Ivanova N."/>
            <person name="Wall M.A."/>
            <person name="Lykidis A."/>
            <person name="Mavromatis K."/>
            <person name="Sun H."/>
            <person name="Hudson M.E."/>
            <person name="Chen W."/>
            <person name="Deciu C."/>
            <person name="Hutchison D."/>
            <person name="Eads J.R."/>
            <person name="Anderson A."/>
            <person name="Fernandes F."/>
            <person name="Szeto E."/>
            <person name="Lapidus A."/>
            <person name="Kyrpides N.C."/>
            <person name="Saier M.H.Jr."/>
            <person name="Richardson P.M."/>
            <person name="Rachel R."/>
            <person name="Huber H."/>
            <person name="Eisen J.A."/>
            <person name="Koonin E.V."/>
            <person name="Keller M."/>
            <person name="Stetter K.O."/>
        </authorList>
    </citation>
    <scope>NUCLEOTIDE SEQUENCE [LARGE SCALE GENOMIC DNA]</scope>
    <source>
        <strain evidence="3">KIN4/I / DSM 18386 / JCM 14125</strain>
    </source>
</reference>
<proteinExistence type="predicted"/>
<evidence type="ECO:0000313" key="3">
    <source>
        <dbReference type="Proteomes" id="UP000000262"/>
    </source>
</evidence>
<gene>
    <name evidence="2" type="ordered locus">Igni_0042</name>
</gene>
<dbReference type="Gene3D" id="3.40.50.80">
    <property type="entry name" value="Nucleotide-binding domain of ferredoxin-NADP reductase (FNR) module"/>
    <property type="match status" value="1"/>
</dbReference>
<dbReference type="InterPro" id="IPR012165">
    <property type="entry name" value="Cyt_c3_hydrogenase_gsu"/>
</dbReference>
<dbReference type="OrthoDB" id="35401at2157"/>
<dbReference type="EMBL" id="CP000816">
    <property type="protein sequence ID" value="ABU81226.1"/>
    <property type="molecule type" value="Genomic_DNA"/>
</dbReference>
<dbReference type="KEGG" id="iho:Igni_0042"/>
<dbReference type="GO" id="GO:0006221">
    <property type="term" value="P:pyrimidine nucleotide biosynthetic process"/>
    <property type="evidence" value="ECO:0007669"/>
    <property type="project" value="InterPro"/>
</dbReference>
<dbReference type="InterPro" id="IPR050353">
    <property type="entry name" value="PyrK_electron_transfer"/>
</dbReference>
<dbReference type="Gene3D" id="2.40.30.10">
    <property type="entry name" value="Translation factors"/>
    <property type="match status" value="1"/>
</dbReference>
<feature type="binding site" evidence="1">
    <location>
        <position position="196"/>
    </location>
    <ligand>
        <name>[2Fe-2S] cluster</name>
        <dbReference type="ChEBI" id="CHEBI:190135"/>
    </ligand>
</feature>
<keyword evidence="1" id="KW-0408">Iron</keyword>
<comment type="cofactor">
    <cofactor evidence="1">
        <name>[2Fe-2S] cluster</name>
        <dbReference type="ChEBI" id="CHEBI:190135"/>
    </cofactor>
    <text evidence="1">Binds 1 [2Fe-2S] cluster per subunit.</text>
</comment>
<dbReference type="PANTHER" id="PTHR43513">
    <property type="entry name" value="DIHYDROOROTATE DEHYDROGENASE B (NAD(+)), ELECTRON TRANSFER SUBUNIT"/>
    <property type="match status" value="1"/>
</dbReference>
<sequence>MSFKVEEVLRSRKLAKGIYETFVSYHGEAPPPGTFFMVWVPGHEAIPLSVAGYRGDAVRFIVEVRGRTTAALYTAHKVGLLGPLGRQAPVPSGKPLLVGGGVGIAPLLYMKELWGGELLFGAKSAEKVPKIDGIDEVATEDGSLGFKGTVVDLLKLRPQKRDVYACGPPSMISSLKVLAKEMGLKGYYSTEKMIKCGIGICGSCVLEGKLLCKEPWLRLG</sequence>
<name>A8A8H4_IGNH4</name>
<dbReference type="HOGENOM" id="CLU_003827_1_1_2"/>
<dbReference type="STRING" id="453591.Igni_0042"/>
<dbReference type="GO" id="GO:0051537">
    <property type="term" value="F:2 iron, 2 sulfur cluster binding"/>
    <property type="evidence" value="ECO:0007669"/>
    <property type="project" value="UniProtKB-KW"/>
</dbReference>
<keyword evidence="1" id="KW-0411">Iron-sulfur</keyword>
<keyword evidence="1" id="KW-0479">Metal-binding</keyword>
<dbReference type="AlphaFoldDB" id="A8A8H4"/>
<dbReference type="GeneID" id="5562639"/>